<sequence length="85" mass="9351">MIGWAGEAIQTDRTVLTTQTGQASPNDPDGSGEIDDPDGPGDLMTHTGRACLTSLIGWSSPTTTKRDWQPRRVGWTRRQRQNKLT</sequence>
<dbReference type="Proteomes" id="UP000501690">
    <property type="component" value="Linkage Group LG11"/>
</dbReference>
<reference evidence="2 3" key="1">
    <citation type="submission" date="2019-04" db="EMBL/GenBank/DDBJ databases">
        <title>An improved genome assembly and genetic linkage map for asparagus bean, Vigna unguiculata ssp. sesquipedialis.</title>
        <authorList>
            <person name="Xia Q."/>
            <person name="Zhang R."/>
            <person name="Dong Y."/>
        </authorList>
    </citation>
    <scope>NUCLEOTIDE SEQUENCE [LARGE SCALE GENOMIC DNA]</scope>
    <source>
        <tissue evidence="2">Leaf</tissue>
    </source>
</reference>
<dbReference type="EMBL" id="CP039355">
    <property type="protein sequence ID" value="QCE15687.1"/>
    <property type="molecule type" value="Genomic_DNA"/>
</dbReference>
<evidence type="ECO:0000256" key="1">
    <source>
        <dbReference type="SAM" id="MobiDB-lite"/>
    </source>
</evidence>
<keyword evidence="3" id="KW-1185">Reference proteome</keyword>
<organism evidence="2 3">
    <name type="scientific">Vigna unguiculata</name>
    <name type="common">Cowpea</name>
    <dbReference type="NCBI Taxonomy" id="3917"/>
    <lineage>
        <taxon>Eukaryota</taxon>
        <taxon>Viridiplantae</taxon>
        <taxon>Streptophyta</taxon>
        <taxon>Embryophyta</taxon>
        <taxon>Tracheophyta</taxon>
        <taxon>Spermatophyta</taxon>
        <taxon>Magnoliopsida</taxon>
        <taxon>eudicotyledons</taxon>
        <taxon>Gunneridae</taxon>
        <taxon>Pentapetalae</taxon>
        <taxon>rosids</taxon>
        <taxon>fabids</taxon>
        <taxon>Fabales</taxon>
        <taxon>Fabaceae</taxon>
        <taxon>Papilionoideae</taxon>
        <taxon>50 kb inversion clade</taxon>
        <taxon>NPAAA clade</taxon>
        <taxon>indigoferoid/millettioid clade</taxon>
        <taxon>Phaseoleae</taxon>
        <taxon>Vigna</taxon>
    </lineage>
</organism>
<protein>
    <submittedName>
        <fullName evidence="2">Uncharacterized protein</fullName>
    </submittedName>
</protein>
<dbReference type="AlphaFoldDB" id="A0A4D6NV68"/>
<feature type="region of interest" description="Disordered" evidence="1">
    <location>
        <begin position="1"/>
        <end position="85"/>
    </location>
</feature>
<name>A0A4D6NV68_VIGUN</name>
<feature type="compositionally biased region" description="Polar residues" evidence="1">
    <location>
        <begin position="11"/>
        <end position="25"/>
    </location>
</feature>
<accession>A0A4D6NV68</accession>
<evidence type="ECO:0000313" key="3">
    <source>
        <dbReference type="Proteomes" id="UP000501690"/>
    </source>
</evidence>
<gene>
    <name evidence="2" type="ORF">DEO72_LG11g2699</name>
</gene>
<proteinExistence type="predicted"/>
<feature type="compositionally biased region" description="Basic residues" evidence="1">
    <location>
        <begin position="74"/>
        <end position="85"/>
    </location>
</feature>
<evidence type="ECO:0000313" key="2">
    <source>
        <dbReference type="EMBL" id="QCE15687.1"/>
    </source>
</evidence>
<feature type="compositionally biased region" description="Acidic residues" evidence="1">
    <location>
        <begin position="30"/>
        <end position="39"/>
    </location>
</feature>